<comment type="caution">
    <text evidence="1">The sequence shown here is derived from an EMBL/GenBank/DDBJ whole genome shotgun (WGS) entry which is preliminary data.</text>
</comment>
<dbReference type="EMBL" id="JALBCA010000045">
    <property type="protein sequence ID" value="KAI2386708.1"/>
    <property type="molecule type" value="Genomic_DNA"/>
</dbReference>
<accession>A0ACB8UX27</accession>
<name>A0ACB8UX27_9EURO</name>
<protein>
    <submittedName>
        <fullName evidence="1">Uncharacterized protein</fullName>
    </submittedName>
</protein>
<reference evidence="1" key="1">
    <citation type="journal article" date="2022" name="bioRxiv">
        <title>Population genetic analysis of Ophidiomyces ophidiicola, the causative agent of snake fungal disease, indicates recent introductions to the USA.</title>
        <authorList>
            <person name="Ladner J.T."/>
            <person name="Palmer J.M."/>
            <person name="Ettinger C.L."/>
            <person name="Stajich J.E."/>
            <person name="Farrell T.M."/>
            <person name="Glorioso B.M."/>
            <person name="Lawson B."/>
            <person name="Price S.J."/>
            <person name="Stengle A.G."/>
            <person name="Grear D.A."/>
            <person name="Lorch J.M."/>
        </authorList>
    </citation>
    <scope>NUCLEOTIDE SEQUENCE</scope>
    <source>
        <strain evidence="1">NWHC 24266-5</strain>
    </source>
</reference>
<evidence type="ECO:0000313" key="1">
    <source>
        <dbReference type="EMBL" id="KAI2386708.1"/>
    </source>
</evidence>
<gene>
    <name evidence="1" type="ORF">LOY88_003429</name>
</gene>
<proteinExistence type="predicted"/>
<sequence>MPESPSPSKTGTAKQRRVCFIPEQLDKEALTSPPTSRDTPLALVSRDVRTLFSVIYLLPKLFLPLSTGKPSDELNFQGKTAINLTALITVTVVEVVLFILMGVSLLSLPGLLNIPVSLLILGTIWLMCVPLRGSSMIVYSSPEGDHVPKTEKQGNERWVFVNGVLQSHYNLKQNCDHIAHIFGRPIIGIHNPTYGLIGDLLECIFQRSFSFNDESVRFTYDKVKEYLINPSIEKVVLMGHSQGGIVVSMALDLLFVDLPAENIAKLEVYTFGSAASHFNNPLRAIDPFSNKARPVIPYIEHYVNSEDMVTRWGVVYNVEKTIENKFAGKVFIRMNAPGHMLNQHYLDQMFPLPKNPQGSEDTGFLDEVVEIDETVSEARDQFVHEKSNDSDKANRRRISINKDMNRSVLGATKTVRELSRLWRYMGGNSPDDFGQSGNHSVKTSQ</sequence>
<organism evidence="1">
    <name type="scientific">Ophidiomyces ophidiicola</name>
    <dbReference type="NCBI Taxonomy" id="1387563"/>
    <lineage>
        <taxon>Eukaryota</taxon>
        <taxon>Fungi</taxon>
        <taxon>Dikarya</taxon>
        <taxon>Ascomycota</taxon>
        <taxon>Pezizomycotina</taxon>
        <taxon>Eurotiomycetes</taxon>
        <taxon>Eurotiomycetidae</taxon>
        <taxon>Onygenales</taxon>
        <taxon>Onygenaceae</taxon>
        <taxon>Ophidiomyces</taxon>
    </lineage>
</organism>